<reference evidence="1 2" key="1">
    <citation type="journal article" date="2009" name="Nature">
        <title>Evolution of pathogenicity and sexual reproduction in eight Candida genomes.</title>
        <authorList>
            <person name="Butler G."/>
            <person name="Rasmussen M.D."/>
            <person name="Lin M.F."/>
            <person name="Santos M.A."/>
            <person name="Sakthikumar S."/>
            <person name="Munro C.A."/>
            <person name="Rheinbay E."/>
            <person name="Grabherr M."/>
            <person name="Forche A."/>
            <person name="Reedy J.L."/>
            <person name="Agrafioti I."/>
            <person name="Arnaud M.B."/>
            <person name="Bates S."/>
            <person name="Brown A.J."/>
            <person name="Brunke S."/>
            <person name="Costanzo M.C."/>
            <person name="Fitzpatrick D.A."/>
            <person name="de Groot P.W."/>
            <person name="Harris D."/>
            <person name="Hoyer L.L."/>
            <person name="Hube B."/>
            <person name="Klis F.M."/>
            <person name="Kodira C."/>
            <person name="Lennard N."/>
            <person name="Logue M.E."/>
            <person name="Martin R."/>
            <person name="Neiman A.M."/>
            <person name="Nikolaou E."/>
            <person name="Quail M.A."/>
            <person name="Quinn J."/>
            <person name="Santos M.C."/>
            <person name="Schmitzberger F.F."/>
            <person name="Sherlock G."/>
            <person name="Shah P."/>
            <person name="Silverstein K.A."/>
            <person name="Skrzypek M.S."/>
            <person name="Soll D."/>
            <person name="Staggs R."/>
            <person name="Stansfield I."/>
            <person name="Stumpf M.P."/>
            <person name="Sudbery P.E."/>
            <person name="Srikantha T."/>
            <person name="Zeng Q."/>
            <person name="Berman J."/>
            <person name="Berriman M."/>
            <person name="Heitman J."/>
            <person name="Gow N.A."/>
            <person name="Lorenz M.C."/>
            <person name="Birren B.W."/>
            <person name="Kellis M."/>
            <person name="Cuomo C.A."/>
        </authorList>
    </citation>
    <scope>NUCLEOTIDE SEQUENCE [LARGE SCALE GENOMIC DNA]</scope>
    <source>
        <strain evidence="2">ATCC MYA-3404 / T1</strain>
    </source>
</reference>
<accession>C5MHQ4</accession>
<proteinExistence type="predicted"/>
<dbReference type="VEuPathDB" id="FungiDB:CTRG_05597"/>
<dbReference type="PANTHER" id="PTHR28181:SF1">
    <property type="entry name" value="COLD TOLERANCE PROTEIN 1"/>
    <property type="match status" value="1"/>
</dbReference>
<dbReference type="STRING" id="294747.C5MHQ4"/>
<dbReference type="HOGENOM" id="CLU_056574_2_0_1"/>
<dbReference type="GeneID" id="8300808"/>
<dbReference type="InterPro" id="IPR050849">
    <property type="entry name" value="HAD-like_hydrolase_phosphatase"/>
</dbReference>
<evidence type="ECO:0000313" key="2">
    <source>
        <dbReference type="Proteomes" id="UP000002037"/>
    </source>
</evidence>
<dbReference type="eggNOG" id="ENOG502S7B4">
    <property type="taxonomic scope" value="Eukaryota"/>
</dbReference>
<dbReference type="Gene3D" id="3.40.50.1000">
    <property type="entry name" value="HAD superfamily/HAD-like"/>
    <property type="match status" value="1"/>
</dbReference>
<sequence length="270" mass="31145">MRSPSTSATFRLIPQFMKSSSFSKQRPRVVITDWDETVTIEDTIQYVSEVPYLNNPSLSPPFSQFVNNYFNNYLSYSKSFGDRKTLEDEINFQNGILSIESKSIESIEDFEIFKNLTRSNFEKQAYKIKFRSGFVEFVDKCNKLNIPIIILSANWTSLVINQALLNHGIQVNQIITNELIFENGKTTGYWDKSNRIRVSQDKLDVIKQKFDGSNIMYVGDSGTDLLPLLHADIPCAIEDTKIVNIINNLNLQDRINIGNWHDFVDFIKEE</sequence>
<dbReference type="Pfam" id="PF12710">
    <property type="entry name" value="HAD"/>
    <property type="match status" value="1"/>
</dbReference>
<dbReference type="InterPro" id="IPR036412">
    <property type="entry name" value="HAD-like_sf"/>
</dbReference>
<dbReference type="PANTHER" id="PTHR28181">
    <property type="entry name" value="UPF0655 PROTEIN YCR015C"/>
    <property type="match status" value="1"/>
</dbReference>
<organism evidence="1 2">
    <name type="scientific">Candida tropicalis (strain ATCC MYA-3404 / T1)</name>
    <name type="common">Yeast</name>
    <dbReference type="NCBI Taxonomy" id="294747"/>
    <lineage>
        <taxon>Eukaryota</taxon>
        <taxon>Fungi</taxon>
        <taxon>Dikarya</taxon>
        <taxon>Ascomycota</taxon>
        <taxon>Saccharomycotina</taxon>
        <taxon>Pichiomycetes</taxon>
        <taxon>Debaryomycetaceae</taxon>
        <taxon>Candida/Lodderomyces clade</taxon>
        <taxon>Candida</taxon>
    </lineage>
</organism>
<keyword evidence="2" id="KW-1185">Reference proteome</keyword>
<dbReference type="NCBIfam" id="TIGR01488">
    <property type="entry name" value="HAD-SF-IB"/>
    <property type="match status" value="1"/>
</dbReference>
<dbReference type="OrthoDB" id="10255128at2759"/>
<dbReference type="RefSeq" id="XP_002551299.1">
    <property type="nucleotide sequence ID" value="XM_002551253.1"/>
</dbReference>
<dbReference type="EMBL" id="GG692403">
    <property type="protein sequence ID" value="EER30601.1"/>
    <property type="molecule type" value="Genomic_DNA"/>
</dbReference>
<protein>
    <submittedName>
        <fullName evidence="1">Uncharacterized protein</fullName>
    </submittedName>
</protein>
<dbReference type="AlphaFoldDB" id="C5MHQ4"/>
<evidence type="ECO:0000313" key="1">
    <source>
        <dbReference type="EMBL" id="EER30601.1"/>
    </source>
</evidence>
<dbReference type="Proteomes" id="UP000002037">
    <property type="component" value="Unassembled WGS sequence"/>
</dbReference>
<dbReference type="SUPFAM" id="SSF56784">
    <property type="entry name" value="HAD-like"/>
    <property type="match status" value="1"/>
</dbReference>
<gene>
    <name evidence="1" type="ORF">CTRG_05597</name>
</gene>
<dbReference type="InterPro" id="IPR023214">
    <property type="entry name" value="HAD_sf"/>
</dbReference>
<dbReference type="KEGG" id="ctp:CTRG_05597"/>
<name>C5MHQ4_CANTT</name>